<dbReference type="Pfam" id="PF13649">
    <property type="entry name" value="Methyltransf_25"/>
    <property type="match status" value="1"/>
</dbReference>
<keyword evidence="1 4" id="KW-0489">Methyltransferase</keyword>
<dbReference type="GO" id="GO:0032259">
    <property type="term" value="P:methylation"/>
    <property type="evidence" value="ECO:0007669"/>
    <property type="project" value="UniProtKB-KW"/>
</dbReference>
<dbReference type="PANTHER" id="PTHR44942">
    <property type="entry name" value="METHYLTRANSF_11 DOMAIN-CONTAINING PROTEIN"/>
    <property type="match status" value="1"/>
</dbReference>
<evidence type="ECO:0000313" key="4">
    <source>
        <dbReference type="EMBL" id="AJE42783.1"/>
    </source>
</evidence>
<feature type="domain" description="Methyltransferase" evidence="3">
    <location>
        <begin position="40"/>
        <end position="134"/>
    </location>
</feature>
<reference evidence="5 7" key="3">
    <citation type="submission" date="2017-09" db="EMBL/GenBank/DDBJ databases">
        <title>Streptomyces genome completion.</title>
        <authorList>
            <person name="Lee N."/>
            <person name="Cho B.-K."/>
        </authorList>
    </citation>
    <scope>NUCLEOTIDE SEQUENCE [LARGE SCALE GENOMIC DNA]</scope>
    <source>
        <strain evidence="5 7">ATCC 14899</strain>
    </source>
</reference>
<dbReference type="CDD" id="cd02440">
    <property type="entry name" value="AdoMet_MTases"/>
    <property type="match status" value="1"/>
</dbReference>
<dbReference type="Gene3D" id="3.40.50.150">
    <property type="entry name" value="Vaccinia Virus protein VP39"/>
    <property type="match status" value="1"/>
</dbReference>
<dbReference type="InterPro" id="IPR029063">
    <property type="entry name" value="SAM-dependent_MTases_sf"/>
</dbReference>
<keyword evidence="2 4" id="KW-0808">Transferase</keyword>
<dbReference type="PANTHER" id="PTHR44942:SF4">
    <property type="entry name" value="METHYLTRANSFERASE TYPE 11 DOMAIN-CONTAINING PROTEIN"/>
    <property type="match status" value="1"/>
</dbReference>
<protein>
    <submittedName>
        <fullName evidence="4 5">Methyltransferase</fullName>
    </submittedName>
</protein>
<dbReference type="EMBL" id="CP009313">
    <property type="protein sequence ID" value="AJE42783.1"/>
    <property type="molecule type" value="Genomic_DNA"/>
</dbReference>
<evidence type="ECO:0000256" key="1">
    <source>
        <dbReference type="ARBA" id="ARBA00022603"/>
    </source>
</evidence>
<dbReference type="Proteomes" id="UP000325763">
    <property type="component" value="Chromosome"/>
</dbReference>
<reference evidence="6" key="1">
    <citation type="submission" date="2014-09" db="EMBL/GenBank/DDBJ databases">
        <title>Sequence of the Streptomyces nodosus genome.</title>
        <authorList>
            <person name="Sweeney P."/>
            <person name="Stephens N."/>
            <person name="Murphy C."/>
            <person name="Caffrey P."/>
        </authorList>
    </citation>
    <scope>NUCLEOTIDE SEQUENCE [LARGE SCALE GENOMIC DNA]</scope>
    <source>
        <strain evidence="6">ATCC 14899</strain>
    </source>
</reference>
<dbReference type="STRING" id="40318.SNOD_24105"/>
<evidence type="ECO:0000313" key="5">
    <source>
        <dbReference type="EMBL" id="QEV41281.1"/>
    </source>
</evidence>
<evidence type="ECO:0000256" key="2">
    <source>
        <dbReference type="ARBA" id="ARBA00022679"/>
    </source>
</evidence>
<dbReference type="InterPro" id="IPR041698">
    <property type="entry name" value="Methyltransf_25"/>
</dbReference>
<proteinExistence type="predicted"/>
<keyword evidence="6" id="KW-1185">Reference proteome</keyword>
<evidence type="ECO:0000313" key="6">
    <source>
        <dbReference type="Proteomes" id="UP000031526"/>
    </source>
</evidence>
<dbReference type="EMBL" id="CP023747">
    <property type="protein sequence ID" value="QEV41281.1"/>
    <property type="molecule type" value="Genomic_DNA"/>
</dbReference>
<dbReference type="GO" id="GO:0008168">
    <property type="term" value="F:methyltransferase activity"/>
    <property type="evidence" value="ECO:0007669"/>
    <property type="project" value="UniProtKB-KW"/>
</dbReference>
<sequence length="263" mass="28566">MTMGFSGEVAEYYAKFRRGYPPEVFDALRTAFALTTGDTVLDLGCGTGQLAVPLASRVRSVIGMDPEPDMLRLAREAAVRHGVLNATWVLGADTDVRALGELMGQRSLGMAVIGQALHWMQHEELFRALSPLFRSGGGVAVVSNGTPLWLQDSDWSRALRACLERHFGTSLKASCGSDASDRLRYAQALEAAGFERVHEIAIEYSDELSFDQLIGGVYSAIPAGELPGPDDRPAFAQSIRQSLPPVRRFSEEVRVSLLVGRIA</sequence>
<reference evidence="4 6" key="2">
    <citation type="journal article" date="2016" name="Appl. Microbiol. Biotechnol.">
        <title>Exploiting the genome sequence of Streptomyces nodosus for enhanced antibiotic production.</title>
        <authorList>
            <person name="Sweeney P."/>
            <person name="Murphy C.D."/>
            <person name="Caffrey P."/>
        </authorList>
    </citation>
    <scope>NUCLEOTIDE SEQUENCE [LARGE SCALE GENOMIC DNA]</scope>
    <source>
        <strain evidence="4 6">ATCC 14899</strain>
    </source>
</reference>
<dbReference type="OrthoDB" id="9797252at2"/>
<dbReference type="RefSeq" id="WP_043444311.1">
    <property type="nucleotide sequence ID" value="NZ_CP009313.1"/>
</dbReference>
<dbReference type="Proteomes" id="UP000031526">
    <property type="component" value="Chromosome"/>
</dbReference>
<dbReference type="SUPFAM" id="SSF53335">
    <property type="entry name" value="S-adenosyl-L-methionine-dependent methyltransferases"/>
    <property type="match status" value="1"/>
</dbReference>
<dbReference type="KEGG" id="snq:CP978_24420"/>
<name>A0A0B5DGE6_9ACTN</name>
<dbReference type="InterPro" id="IPR051052">
    <property type="entry name" value="Diverse_substrate_MTase"/>
</dbReference>
<gene>
    <name evidence="5" type="ORF">CP978_24420</name>
    <name evidence="4" type="ORF">SNOD_24105</name>
</gene>
<evidence type="ECO:0000259" key="3">
    <source>
        <dbReference type="Pfam" id="PF13649"/>
    </source>
</evidence>
<accession>A0A0B5DGE6</accession>
<dbReference type="AlphaFoldDB" id="A0A0B5DGE6"/>
<organism evidence="4 6">
    <name type="scientific">Streptomyces nodosus</name>
    <dbReference type="NCBI Taxonomy" id="40318"/>
    <lineage>
        <taxon>Bacteria</taxon>
        <taxon>Bacillati</taxon>
        <taxon>Actinomycetota</taxon>
        <taxon>Actinomycetes</taxon>
        <taxon>Kitasatosporales</taxon>
        <taxon>Streptomycetaceae</taxon>
        <taxon>Streptomyces</taxon>
    </lineage>
</organism>
<dbReference type="HOGENOM" id="CLU_080966_0_0_11"/>
<evidence type="ECO:0000313" key="7">
    <source>
        <dbReference type="Proteomes" id="UP000325763"/>
    </source>
</evidence>